<keyword evidence="1" id="KW-0472">Membrane</keyword>
<dbReference type="SUPFAM" id="SSF51735">
    <property type="entry name" value="NAD(P)-binding Rossmann-fold domains"/>
    <property type="match status" value="1"/>
</dbReference>
<dbReference type="Pfam" id="PF13781">
    <property type="entry name" value="DoxX_3"/>
    <property type="match status" value="1"/>
</dbReference>
<dbReference type="InterPro" id="IPR001509">
    <property type="entry name" value="Epimerase_deHydtase"/>
</dbReference>
<reference evidence="3 4" key="1">
    <citation type="submission" date="2016-10" db="EMBL/GenBank/DDBJ databases">
        <authorList>
            <person name="de Groot N.N."/>
        </authorList>
    </citation>
    <scope>NUCLEOTIDE SEQUENCE [LARGE SCALE GENOMIC DNA]</scope>
    <source>
        <strain evidence="3 4">DSM 16199</strain>
    </source>
</reference>
<feature type="transmembrane region" description="Helical" evidence="1">
    <location>
        <begin position="380"/>
        <end position="398"/>
    </location>
</feature>
<organism evidence="3 4">
    <name type="scientific">Loktanella salsilacus</name>
    <dbReference type="NCBI Taxonomy" id="195913"/>
    <lineage>
        <taxon>Bacteria</taxon>
        <taxon>Pseudomonadati</taxon>
        <taxon>Pseudomonadota</taxon>
        <taxon>Alphaproteobacteria</taxon>
        <taxon>Rhodobacterales</taxon>
        <taxon>Roseobacteraceae</taxon>
        <taxon>Loktanella</taxon>
    </lineage>
</organism>
<protein>
    <submittedName>
        <fullName evidence="3">Uncharacterized conserved protein YbjT, contains NAD(P)-binding and DUF2867 domains</fullName>
    </submittedName>
</protein>
<dbReference type="GO" id="GO:0044877">
    <property type="term" value="F:protein-containing complex binding"/>
    <property type="evidence" value="ECO:0007669"/>
    <property type="project" value="TreeGrafter"/>
</dbReference>
<dbReference type="Pfam" id="PF01370">
    <property type="entry name" value="Epimerase"/>
    <property type="match status" value="1"/>
</dbReference>
<dbReference type="STRING" id="195913.SAMN04488004_111120"/>
<keyword evidence="4" id="KW-1185">Reference proteome</keyword>
<dbReference type="EMBL" id="FOTF01000011">
    <property type="protein sequence ID" value="SFL25321.1"/>
    <property type="molecule type" value="Genomic_DNA"/>
</dbReference>
<evidence type="ECO:0000259" key="2">
    <source>
        <dbReference type="Pfam" id="PF01370"/>
    </source>
</evidence>
<feature type="transmembrane region" description="Helical" evidence="1">
    <location>
        <begin position="310"/>
        <end position="331"/>
    </location>
</feature>
<dbReference type="InterPro" id="IPR051207">
    <property type="entry name" value="ComplexI_NDUFA9_subunit"/>
</dbReference>
<evidence type="ECO:0000313" key="3">
    <source>
        <dbReference type="EMBL" id="SFL25321.1"/>
    </source>
</evidence>
<feature type="transmembrane region" description="Helical" evidence="1">
    <location>
        <begin position="410"/>
        <end position="427"/>
    </location>
</feature>
<keyword evidence="1" id="KW-1133">Transmembrane helix</keyword>
<dbReference type="AlphaFoldDB" id="A0A1I4G872"/>
<evidence type="ECO:0000256" key="1">
    <source>
        <dbReference type="SAM" id="Phobius"/>
    </source>
</evidence>
<dbReference type="PANTHER" id="PTHR12126">
    <property type="entry name" value="NADH-UBIQUINONE OXIDOREDUCTASE 39 KDA SUBUNIT-RELATED"/>
    <property type="match status" value="1"/>
</dbReference>
<dbReference type="Gene3D" id="3.40.50.720">
    <property type="entry name" value="NAD(P)-binding Rossmann-like Domain"/>
    <property type="match status" value="1"/>
</dbReference>
<name>A0A1I4G872_9RHOB</name>
<dbReference type="RefSeq" id="WP_090189628.1">
    <property type="nucleotide sequence ID" value="NZ_FOTF01000011.1"/>
</dbReference>
<dbReference type="Proteomes" id="UP000199550">
    <property type="component" value="Unassembled WGS sequence"/>
</dbReference>
<dbReference type="InterPro" id="IPR036291">
    <property type="entry name" value="NAD(P)-bd_dom_sf"/>
</dbReference>
<keyword evidence="1" id="KW-0812">Transmembrane</keyword>
<proteinExistence type="predicted"/>
<gene>
    <name evidence="3" type="ORF">SAMN04488004_111120</name>
</gene>
<dbReference type="OrthoDB" id="5377001at2"/>
<evidence type="ECO:0000313" key="4">
    <source>
        <dbReference type="Proteomes" id="UP000199550"/>
    </source>
</evidence>
<feature type="domain" description="NAD-dependent epimerase/dehydratase" evidence="2">
    <location>
        <begin position="4"/>
        <end position="152"/>
    </location>
</feature>
<feature type="transmembrane region" description="Helical" evidence="1">
    <location>
        <begin position="351"/>
        <end position="373"/>
    </location>
</feature>
<accession>A0A1I4G872</accession>
<sequence>MPTVLVLGGYGLIGSACCRALSMADFQVVGLGRSRHAAMAAAPNQKWIFRDLAVLDAAAWTEILKDVDIVVNAAGALQEGPSDDLEAIHATMLNQLCAAAPPTLRLVQISAAGVSLEASTEFFRSKARGDAYVAGASCDWVILRPSLVLAPDAYGGTALLRGAAAMPGVLLEVLSESLIQTVYIEDLAAAVVAAARGDIASGTIADITEKEARPLPELIRKIRSWQGYPQPRLRLLLPNKLLDLIGFGADIAGRLGWRSPLRSTAINVLRDGIRGDPGQWVAAGGTLPRDLDATLGALPATRQERLYARLYFALPLAILVLSIFWLASGLVALVRPAAAASALAGGTLPAWAVGATVIGGGLIDIALGVAILWRPWCRRAALGMVAVSGAYLAGGTLFAPDLWIDPLGPLVKVLPSIALALIVWLGVEDR</sequence>
<dbReference type="PANTHER" id="PTHR12126:SF11">
    <property type="entry name" value="NADH DEHYDROGENASE [UBIQUINONE] 1 ALPHA SUBCOMPLEX SUBUNIT 9, MITOCHONDRIAL"/>
    <property type="match status" value="1"/>
</dbReference>
<dbReference type="InterPro" id="IPR025695">
    <property type="entry name" value="DoxX-like"/>
</dbReference>